<feature type="transmembrane region" description="Helical" evidence="9">
    <location>
        <begin position="291"/>
        <end position="314"/>
    </location>
</feature>
<evidence type="ECO:0000256" key="1">
    <source>
        <dbReference type="ARBA" id="ARBA00004141"/>
    </source>
</evidence>
<dbReference type="EMBL" id="JAGPYM010000004">
    <property type="protein sequence ID" value="KAH6895861.1"/>
    <property type="molecule type" value="Genomic_DNA"/>
</dbReference>
<dbReference type="PANTHER" id="PTHR23501:SF12">
    <property type="entry name" value="MAJOR FACILITATOR SUPERFAMILY (MFS) PROFILE DOMAIN-CONTAINING PROTEIN-RELATED"/>
    <property type="match status" value="1"/>
</dbReference>
<dbReference type="Gene3D" id="1.20.1250.20">
    <property type="entry name" value="MFS general substrate transporter like domains"/>
    <property type="match status" value="1"/>
</dbReference>
<feature type="transmembrane region" description="Helical" evidence="9">
    <location>
        <begin position="260"/>
        <end position="279"/>
    </location>
</feature>
<organism evidence="11 12">
    <name type="scientific">Thelonectria olida</name>
    <dbReference type="NCBI Taxonomy" id="1576542"/>
    <lineage>
        <taxon>Eukaryota</taxon>
        <taxon>Fungi</taxon>
        <taxon>Dikarya</taxon>
        <taxon>Ascomycota</taxon>
        <taxon>Pezizomycotina</taxon>
        <taxon>Sordariomycetes</taxon>
        <taxon>Hypocreomycetidae</taxon>
        <taxon>Hypocreales</taxon>
        <taxon>Nectriaceae</taxon>
        <taxon>Thelonectria</taxon>
    </lineage>
</organism>
<evidence type="ECO:0000259" key="10">
    <source>
        <dbReference type="PROSITE" id="PS50850"/>
    </source>
</evidence>
<evidence type="ECO:0000256" key="2">
    <source>
        <dbReference type="ARBA" id="ARBA00007520"/>
    </source>
</evidence>
<evidence type="ECO:0000256" key="4">
    <source>
        <dbReference type="ARBA" id="ARBA00022692"/>
    </source>
</evidence>
<feature type="region of interest" description="Disordered" evidence="8">
    <location>
        <begin position="1"/>
        <end position="55"/>
    </location>
</feature>
<feature type="transmembrane region" description="Helical" evidence="9">
    <location>
        <begin position="220"/>
        <end position="239"/>
    </location>
</feature>
<dbReference type="PROSITE" id="PS50850">
    <property type="entry name" value="MFS"/>
    <property type="match status" value="1"/>
</dbReference>
<feature type="transmembrane region" description="Helical" evidence="9">
    <location>
        <begin position="397"/>
        <end position="417"/>
    </location>
</feature>
<dbReference type="Pfam" id="PF07690">
    <property type="entry name" value="MFS_1"/>
    <property type="match status" value="1"/>
</dbReference>
<evidence type="ECO:0000256" key="3">
    <source>
        <dbReference type="ARBA" id="ARBA00022448"/>
    </source>
</evidence>
<protein>
    <submittedName>
        <fullName evidence="11">Major facilitator superfamily domain-containing protein</fullName>
    </submittedName>
</protein>
<proteinExistence type="inferred from homology"/>
<feature type="transmembrane region" description="Helical" evidence="9">
    <location>
        <begin position="459"/>
        <end position="482"/>
    </location>
</feature>
<feature type="transmembrane region" description="Helical" evidence="9">
    <location>
        <begin position="429"/>
        <end position="447"/>
    </location>
</feature>
<keyword evidence="3" id="KW-0813">Transport</keyword>
<dbReference type="GO" id="GO:0022857">
    <property type="term" value="F:transmembrane transporter activity"/>
    <property type="evidence" value="ECO:0007669"/>
    <property type="project" value="InterPro"/>
</dbReference>
<evidence type="ECO:0000313" key="12">
    <source>
        <dbReference type="Proteomes" id="UP000777438"/>
    </source>
</evidence>
<sequence length="561" mass="60247">MSSVTLSQPTDTQRDVEKQQQPPSPGAMTPDEQSSDDTITEAAPPSPEKHPQPPQRTITGLRWFLVCVAIFSANFLYGLDTTIAADIQAAVSESFDNVSQLGWLGIGFGLGSTVAILPLGKAYGVFDTKWLYIACLVMFSAGSALCGAAPSMNAMIVGRVWAGAGGAGMYLGTLNLVTTTTTPREAAFYIAFEGFVYGGGCILGPVIGGLLADSAATWRWAFYLNLILFAVTSPIYLFALPSLPRQPDSTFTQKIRKLDWLGIVLTAAMYVCFVMAFTFGGPEWAWSDARFIVLVVLFIVFLAAFAITQHLALFTNKTDRLFPCDFVGNLQLVLLYITMACGGAGLFVAVYYIPLYFLFVHGDSGTEAAVRLMPFICFYVTAILGCGYALPRIGYAMVWYLISGVILTAGGAAMYTIEADSPASYTYGFSALLGFGLTVSQAGYAVASSIVPADRMAEVIQFLNISQGQSQMLGLLIASAIFQSKGFEGMKAVLDGQNFTTEEIRAAIAGSQSKVLQSISPELRARCLDVLVHTIGDIWIMVIAAGALLTVCACFMSRQRH</sequence>
<comment type="caution">
    <text evidence="11">The sequence shown here is derived from an EMBL/GenBank/DDBJ whole genome shotgun (WGS) entry which is preliminary data.</text>
</comment>
<dbReference type="AlphaFoldDB" id="A0A9P8WCX8"/>
<feature type="transmembrane region" description="Helical" evidence="9">
    <location>
        <begin position="538"/>
        <end position="556"/>
    </location>
</feature>
<evidence type="ECO:0000256" key="8">
    <source>
        <dbReference type="SAM" id="MobiDB-lite"/>
    </source>
</evidence>
<dbReference type="InterPro" id="IPR020846">
    <property type="entry name" value="MFS_dom"/>
</dbReference>
<feature type="transmembrane region" description="Helical" evidence="9">
    <location>
        <begin position="156"/>
        <end position="174"/>
    </location>
</feature>
<evidence type="ECO:0000256" key="7">
    <source>
        <dbReference type="ARBA" id="ARBA00023180"/>
    </source>
</evidence>
<accession>A0A9P8WCX8</accession>
<feature type="transmembrane region" description="Helical" evidence="9">
    <location>
        <begin position="131"/>
        <end position="150"/>
    </location>
</feature>
<feature type="compositionally biased region" description="Polar residues" evidence="8">
    <location>
        <begin position="1"/>
        <end position="11"/>
    </location>
</feature>
<dbReference type="Proteomes" id="UP000777438">
    <property type="component" value="Unassembled WGS sequence"/>
</dbReference>
<reference evidence="11 12" key="1">
    <citation type="journal article" date="2021" name="Nat. Commun.">
        <title>Genetic determinants of endophytism in the Arabidopsis root mycobiome.</title>
        <authorList>
            <person name="Mesny F."/>
            <person name="Miyauchi S."/>
            <person name="Thiergart T."/>
            <person name="Pickel B."/>
            <person name="Atanasova L."/>
            <person name="Karlsson M."/>
            <person name="Huettel B."/>
            <person name="Barry K.W."/>
            <person name="Haridas S."/>
            <person name="Chen C."/>
            <person name="Bauer D."/>
            <person name="Andreopoulos W."/>
            <person name="Pangilinan J."/>
            <person name="LaButti K."/>
            <person name="Riley R."/>
            <person name="Lipzen A."/>
            <person name="Clum A."/>
            <person name="Drula E."/>
            <person name="Henrissat B."/>
            <person name="Kohler A."/>
            <person name="Grigoriev I.V."/>
            <person name="Martin F.M."/>
            <person name="Hacquard S."/>
        </authorList>
    </citation>
    <scope>NUCLEOTIDE SEQUENCE [LARGE SCALE GENOMIC DNA]</scope>
    <source>
        <strain evidence="11 12">MPI-CAGE-CH-0241</strain>
    </source>
</reference>
<keyword evidence="7" id="KW-0325">Glycoprotein</keyword>
<keyword evidence="4 9" id="KW-0812">Transmembrane</keyword>
<dbReference type="InterPro" id="IPR036259">
    <property type="entry name" value="MFS_trans_sf"/>
</dbReference>
<evidence type="ECO:0000313" key="11">
    <source>
        <dbReference type="EMBL" id="KAH6895861.1"/>
    </source>
</evidence>
<comment type="similarity">
    <text evidence="2">Belongs to the major facilitator superfamily. TCR/Tet family.</text>
</comment>
<evidence type="ECO:0000256" key="5">
    <source>
        <dbReference type="ARBA" id="ARBA00022989"/>
    </source>
</evidence>
<keyword evidence="5 9" id="KW-1133">Transmembrane helix</keyword>
<feature type="transmembrane region" description="Helical" evidence="9">
    <location>
        <begin position="186"/>
        <end position="208"/>
    </location>
</feature>
<keyword evidence="6 9" id="KW-0472">Membrane</keyword>
<feature type="domain" description="Major facilitator superfamily (MFS) profile" evidence="10">
    <location>
        <begin position="66"/>
        <end position="524"/>
    </location>
</feature>
<dbReference type="PANTHER" id="PTHR23501">
    <property type="entry name" value="MAJOR FACILITATOR SUPERFAMILY"/>
    <property type="match status" value="1"/>
</dbReference>
<feature type="transmembrane region" description="Helical" evidence="9">
    <location>
        <begin position="326"/>
        <end position="352"/>
    </location>
</feature>
<gene>
    <name evidence="11" type="ORF">B0T10DRAFT_587399</name>
</gene>
<dbReference type="InterPro" id="IPR011701">
    <property type="entry name" value="MFS"/>
</dbReference>
<evidence type="ECO:0000256" key="9">
    <source>
        <dbReference type="SAM" id="Phobius"/>
    </source>
</evidence>
<comment type="subcellular location">
    <subcellularLocation>
        <location evidence="1">Membrane</location>
        <topology evidence="1">Multi-pass membrane protein</topology>
    </subcellularLocation>
</comment>
<feature type="transmembrane region" description="Helical" evidence="9">
    <location>
        <begin position="372"/>
        <end position="390"/>
    </location>
</feature>
<dbReference type="OrthoDB" id="10021397at2759"/>
<feature type="transmembrane region" description="Helical" evidence="9">
    <location>
        <begin position="61"/>
        <end position="79"/>
    </location>
</feature>
<dbReference type="GO" id="GO:0005886">
    <property type="term" value="C:plasma membrane"/>
    <property type="evidence" value="ECO:0007669"/>
    <property type="project" value="TreeGrafter"/>
</dbReference>
<keyword evidence="12" id="KW-1185">Reference proteome</keyword>
<evidence type="ECO:0000256" key="6">
    <source>
        <dbReference type="ARBA" id="ARBA00023136"/>
    </source>
</evidence>
<feature type="transmembrane region" description="Helical" evidence="9">
    <location>
        <begin position="99"/>
        <end position="119"/>
    </location>
</feature>
<dbReference type="SUPFAM" id="SSF103473">
    <property type="entry name" value="MFS general substrate transporter"/>
    <property type="match status" value="1"/>
</dbReference>
<name>A0A9P8WCX8_9HYPO</name>